<keyword evidence="8" id="KW-1185">Reference proteome</keyword>
<feature type="compositionally biased region" description="Basic residues" evidence="5">
    <location>
        <begin position="151"/>
        <end position="163"/>
    </location>
</feature>
<dbReference type="Pfam" id="PF00472">
    <property type="entry name" value="RF-1"/>
    <property type="match status" value="1"/>
</dbReference>
<feature type="region of interest" description="Disordered" evidence="5">
    <location>
        <begin position="132"/>
        <end position="188"/>
    </location>
</feature>
<comment type="subcellular location">
    <subcellularLocation>
        <location evidence="1">Mitochondrion</location>
    </subcellularLocation>
</comment>
<evidence type="ECO:0000256" key="2">
    <source>
        <dbReference type="ARBA" id="ARBA00010835"/>
    </source>
</evidence>
<dbReference type="GO" id="GO:0005739">
    <property type="term" value="C:mitochondrion"/>
    <property type="evidence" value="ECO:0007669"/>
    <property type="project" value="UniProtKB-SubCell"/>
</dbReference>
<keyword evidence="3" id="KW-0809">Transit peptide</keyword>
<feature type="region of interest" description="Disordered" evidence="5">
    <location>
        <begin position="23"/>
        <end position="59"/>
    </location>
</feature>
<name>A0A1Y2CI76_9FUNG</name>
<evidence type="ECO:0000313" key="8">
    <source>
        <dbReference type="Proteomes" id="UP000193642"/>
    </source>
</evidence>
<dbReference type="Proteomes" id="UP000193642">
    <property type="component" value="Unassembled WGS sequence"/>
</dbReference>
<dbReference type="STRING" id="329046.A0A1Y2CI76"/>
<dbReference type="EMBL" id="MCGO01000015">
    <property type="protein sequence ID" value="ORY46758.1"/>
    <property type="molecule type" value="Genomic_DNA"/>
</dbReference>
<feature type="compositionally biased region" description="Basic and acidic residues" evidence="5">
    <location>
        <begin position="137"/>
        <end position="150"/>
    </location>
</feature>
<keyword evidence="4" id="KW-0496">Mitochondrion</keyword>
<organism evidence="7 8">
    <name type="scientific">Rhizoclosmatium globosum</name>
    <dbReference type="NCBI Taxonomy" id="329046"/>
    <lineage>
        <taxon>Eukaryota</taxon>
        <taxon>Fungi</taxon>
        <taxon>Fungi incertae sedis</taxon>
        <taxon>Chytridiomycota</taxon>
        <taxon>Chytridiomycota incertae sedis</taxon>
        <taxon>Chytridiomycetes</taxon>
        <taxon>Chytridiales</taxon>
        <taxon>Chytriomycetaceae</taxon>
        <taxon>Rhizoclosmatium</taxon>
    </lineage>
</organism>
<evidence type="ECO:0000256" key="5">
    <source>
        <dbReference type="SAM" id="MobiDB-lite"/>
    </source>
</evidence>
<dbReference type="GO" id="GO:0003747">
    <property type="term" value="F:translation release factor activity"/>
    <property type="evidence" value="ECO:0007669"/>
    <property type="project" value="InterPro"/>
</dbReference>
<dbReference type="Gene3D" id="3.30.160.20">
    <property type="match status" value="1"/>
</dbReference>
<sequence length="188" mass="21129">MFRISLIQFRPLLRCFSSAKPSAPPTIADNTASNKPPERVTSLPAESSAKAVPTPPHLLQRKKWPVTLNETDLHEAFIKGSGKGGQKVNKTVSCVQLKHIPTGITVETQRFRDLQSNRKEARKLLSMELDDLLNGDQSKRNTENREEAEKKKRSLAKAKKRLEAKKAEKENREKGKSDGESDKSEEDK</sequence>
<comment type="caution">
    <text evidence="7">The sequence shown here is derived from an EMBL/GenBank/DDBJ whole genome shotgun (WGS) entry which is preliminary data.</text>
</comment>
<dbReference type="AlphaFoldDB" id="A0A1Y2CI76"/>
<dbReference type="PANTHER" id="PTHR46203:SF1">
    <property type="entry name" value="MITOCHONDRIAL TRANSLATION RELEASE FACTOR IN RESCUE"/>
    <property type="match status" value="1"/>
</dbReference>
<gene>
    <name evidence="7" type="ORF">BCR33DRAFT_715204</name>
</gene>
<evidence type="ECO:0000256" key="3">
    <source>
        <dbReference type="ARBA" id="ARBA00022946"/>
    </source>
</evidence>
<evidence type="ECO:0000256" key="1">
    <source>
        <dbReference type="ARBA" id="ARBA00004173"/>
    </source>
</evidence>
<dbReference type="InterPro" id="IPR045853">
    <property type="entry name" value="Pep_chain_release_fac_I_sf"/>
</dbReference>
<dbReference type="InterPro" id="IPR052405">
    <property type="entry name" value="Mito_Transl_Release_Factor"/>
</dbReference>
<dbReference type="GO" id="GO:0032543">
    <property type="term" value="P:mitochondrial translation"/>
    <property type="evidence" value="ECO:0007669"/>
    <property type="project" value="UniProtKB-ARBA"/>
</dbReference>
<dbReference type="PANTHER" id="PTHR46203">
    <property type="entry name" value="PROBABLE PEPTIDE CHAIN RELEASE FACTOR C12ORF65"/>
    <property type="match status" value="1"/>
</dbReference>
<evidence type="ECO:0000313" key="7">
    <source>
        <dbReference type="EMBL" id="ORY46758.1"/>
    </source>
</evidence>
<dbReference type="InterPro" id="IPR000352">
    <property type="entry name" value="Pep_chain_release_fac_I"/>
</dbReference>
<reference evidence="7 8" key="1">
    <citation type="submission" date="2016-07" db="EMBL/GenBank/DDBJ databases">
        <title>Pervasive Adenine N6-methylation of Active Genes in Fungi.</title>
        <authorList>
            <consortium name="DOE Joint Genome Institute"/>
            <person name="Mondo S.J."/>
            <person name="Dannebaum R.O."/>
            <person name="Kuo R.C."/>
            <person name="Labutti K."/>
            <person name="Haridas S."/>
            <person name="Kuo A."/>
            <person name="Salamov A."/>
            <person name="Ahrendt S.R."/>
            <person name="Lipzen A."/>
            <person name="Sullivan W."/>
            <person name="Andreopoulos W.B."/>
            <person name="Clum A."/>
            <person name="Lindquist E."/>
            <person name="Daum C."/>
            <person name="Ramamoorthy G.K."/>
            <person name="Gryganskyi A."/>
            <person name="Culley D."/>
            <person name="Magnuson J.K."/>
            <person name="James T.Y."/>
            <person name="O'Malley M.A."/>
            <person name="Stajich J.E."/>
            <person name="Spatafora J.W."/>
            <person name="Visel A."/>
            <person name="Grigoriev I.V."/>
        </authorList>
    </citation>
    <scope>NUCLEOTIDE SEQUENCE [LARGE SCALE GENOMIC DNA]</scope>
    <source>
        <strain evidence="7 8">JEL800</strain>
    </source>
</reference>
<evidence type="ECO:0000256" key="4">
    <source>
        <dbReference type="ARBA" id="ARBA00023128"/>
    </source>
</evidence>
<comment type="similarity">
    <text evidence="2">Belongs to the prokaryotic/mitochondrial release factor family.</text>
</comment>
<feature type="compositionally biased region" description="Basic and acidic residues" evidence="5">
    <location>
        <begin position="164"/>
        <end position="188"/>
    </location>
</feature>
<accession>A0A1Y2CI76</accession>
<proteinExistence type="inferred from homology"/>
<evidence type="ECO:0000259" key="6">
    <source>
        <dbReference type="Pfam" id="PF00472"/>
    </source>
</evidence>
<feature type="domain" description="Prokaryotic-type class I peptide chain release factors" evidence="6">
    <location>
        <begin position="66"/>
        <end position="169"/>
    </location>
</feature>
<dbReference type="OrthoDB" id="277888at2759"/>
<dbReference type="SUPFAM" id="SSF75620">
    <property type="entry name" value="Release factor"/>
    <property type="match status" value="1"/>
</dbReference>
<protein>
    <recommendedName>
        <fullName evidence="6">Prokaryotic-type class I peptide chain release factors domain-containing protein</fullName>
    </recommendedName>
</protein>